<keyword evidence="12" id="KW-0175">Coiled coil</keyword>
<dbReference type="EMBL" id="JAAIRM010000012">
    <property type="protein sequence ID" value="NSI19350.1"/>
    <property type="molecule type" value="Genomic_DNA"/>
</dbReference>
<reference evidence="14" key="4">
    <citation type="submission" date="2021-10" db="EMBL/GenBank/DDBJ databases">
        <title>Collection of gut derived symbiotic bacterial strains cultured from healthy donors.</title>
        <authorList>
            <person name="Lin H."/>
            <person name="Littmann E."/>
            <person name="Claire K."/>
            <person name="Pamer E."/>
        </authorList>
    </citation>
    <scope>NUCLEOTIDE SEQUENCE</scope>
    <source>
        <strain evidence="14">MSK.23.4</strain>
    </source>
</reference>
<evidence type="ECO:0000313" key="26">
    <source>
        <dbReference type="EMBL" id="RHJ12668.1"/>
    </source>
</evidence>
<dbReference type="CDD" id="cd12826">
    <property type="entry name" value="EcCorA_ZntB-like_u1"/>
    <property type="match status" value="1"/>
</dbReference>
<dbReference type="GO" id="GO:0015095">
    <property type="term" value="F:magnesium ion transmembrane transporter activity"/>
    <property type="evidence" value="ECO:0007669"/>
    <property type="project" value="TreeGrafter"/>
</dbReference>
<dbReference type="Pfam" id="PF01544">
    <property type="entry name" value="CorA"/>
    <property type="match status" value="1"/>
</dbReference>
<dbReference type="EMBL" id="JAJBNC010000024">
    <property type="protein sequence ID" value="MCB5494862.1"/>
    <property type="molecule type" value="Genomic_DNA"/>
</dbReference>
<dbReference type="EMBL" id="QSSX01000018">
    <property type="protein sequence ID" value="RGM22954.1"/>
    <property type="molecule type" value="Genomic_DNA"/>
</dbReference>
<name>A0A2N5P593_MEDGN</name>
<dbReference type="EMBL" id="QRTJ01000026">
    <property type="protein sequence ID" value="RGQ65310.1"/>
    <property type="molecule type" value="Genomic_DNA"/>
</dbReference>
<dbReference type="EMBL" id="QSIR01000006">
    <property type="protein sequence ID" value="RHD07597.1"/>
    <property type="molecule type" value="Genomic_DNA"/>
</dbReference>
<evidence type="ECO:0000256" key="8">
    <source>
        <dbReference type="ARBA" id="ARBA00023065"/>
    </source>
</evidence>
<comment type="similarity">
    <text evidence="2">Belongs to the CorA metal ion transporter (MIT) (TC 1.A.35) family.</text>
</comment>
<evidence type="ECO:0000313" key="16">
    <source>
        <dbReference type="EMBL" id="MDE1204721.1"/>
    </source>
</evidence>
<dbReference type="PANTHER" id="PTHR46494:SF1">
    <property type="entry name" value="CORA FAMILY METAL ION TRANSPORTER (EUROFUNG)"/>
    <property type="match status" value="1"/>
</dbReference>
<dbReference type="Proteomes" id="UP001211731">
    <property type="component" value="Unassembled WGS sequence"/>
</dbReference>
<evidence type="ECO:0000313" key="20">
    <source>
        <dbReference type="EMBL" id="RGM22954.1"/>
    </source>
</evidence>
<dbReference type="Proteomes" id="UP000260808">
    <property type="component" value="Unassembled WGS sequence"/>
</dbReference>
<keyword evidence="7 13" id="KW-1133">Transmembrane helix</keyword>
<dbReference type="Proteomes" id="UP001149331">
    <property type="component" value="Unassembled WGS sequence"/>
</dbReference>
<keyword evidence="9 13" id="KW-0472">Membrane</keyword>
<dbReference type="GeneID" id="57435141"/>
<evidence type="ECO:0000313" key="19">
    <source>
        <dbReference type="EMBL" id="NSI65751.1"/>
    </source>
</evidence>
<evidence type="ECO:0000256" key="9">
    <source>
        <dbReference type="ARBA" id="ARBA00023136"/>
    </source>
</evidence>
<dbReference type="EMBL" id="JAAIRV010000007">
    <property type="protein sequence ID" value="NSI57869.1"/>
    <property type="molecule type" value="Genomic_DNA"/>
</dbReference>
<reference evidence="15" key="6">
    <citation type="submission" date="2023-01" db="EMBL/GenBank/DDBJ databases">
        <title>Human gut microbiome strain richness.</title>
        <authorList>
            <person name="Chen-Liaw A."/>
        </authorList>
    </citation>
    <scope>NUCLEOTIDE SEQUENCE</scope>
    <source>
        <strain evidence="15">1001217st1_A9_1001217B_191108</strain>
    </source>
</reference>
<dbReference type="EMBL" id="JAQMLR010000008">
    <property type="protein sequence ID" value="MDB8739075.1"/>
    <property type="molecule type" value="Genomic_DNA"/>
</dbReference>
<keyword evidence="6" id="KW-0460">Magnesium</keyword>
<evidence type="ECO:0000256" key="1">
    <source>
        <dbReference type="ARBA" id="ARBA00004651"/>
    </source>
</evidence>
<dbReference type="EMBL" id="JAAIRY010000018">
    <property type="protein sequence ID" value="NSI65751.1"/>
    <property type="molecule type" value="Genomic_DNA"/>
</dbReference>
<keyword evidence="4" id="KW-1003">Cell membrane</keyword>
<evidence type="ECO:0000313" key="17">
    <source>
        <dbReference type="EMBL" id="NSI19350.1"/>
    </source>
</evidence>
<organism evidence="22 28">
    <name type="scientific">Mediterraneibacter gnavus</name>
    <name type="common">Ruminococcus gnavus</name>
    <dbReference type="NCBI Taxonomy" id="33038"/>
    <lineage>
        <taxon>Bacteria</taxon>
        <taxon>Bacillati</taxon>
        <taxon>Bacillota</taxon>
        <taxon>Clostridia</taxon>
        <taxon>Lachnospirales</taxon>
        <taxon>Lachnospiraceae</taxon>
        <taxon>Mediterraneibacter</taxon>
    </lineage>
</organism>
<dbReference type="Proteomes" id="UP000283981">
    <property type="component" value="Unassembled WGS sequence"/>
</dbReference>
<dbReference type="Proteomes" id="UP000286137">
    <property type="component" value="Unassembled WGS sequence"/>
</dbReference>
<dbReference type="PANTHER" id="PTHR46494">
    <property type="entry name" value="CORA FAMILY METAL ION TRANSPORTER (EUROFUNG)"/>
    <property type="match status" value="1"/>
</dbReference>
<dbReference type="GO" id="GO:0015087">
    <property type="term" value="F:cobalt ion transmembrane transporter activity"/>
    <property type="evidence" value="ECO:0007669"/>
    <property type="project" value="TreeGrafter"/>
</dbReference>
<evidence type="ECO:0000313" key="21">
    <source>
        <dbReference type="EMBL" id="RGQ65310.1"/>
    </source>
</evidence>
<comment type="subcellular location">
    <subcellularLocation>
        <location evidence="1">Cell membrane</location>
        <topology evidence="1">Multi-pass membrane protein</topology>
    </subcellularLocation>
</comment>
<dbReference type="EMBL" id="QRIS01000020">
    <property type="protein sequence ID" value="RHG82618.1"/>
    <property type="molecule type" value="Genomic_DNA"/>
</dbReference>
<evidence type="ECO:0000256" key="6">
    <source>
        <dbReference type="ARBA" id="ARBA00022842"/>
    </source>
</evidence>
<evidence type="ECO:0000313" key="22">
    <source>
        <dbReference type="EMBL" id="RGT36336.1"/>
    </source>
</evidence>
<reference evidence="17" key="3">
    <citation type="submission" date="2020-02" db="EMBL/GenBank/DDBJ databases">
        <authorList>
            <person name="Littmann E."/>
            <person name="Sorbara M."/>
        </authorList>
    </citation>
    <scope>NUCLEOTIDE SEQUENCE</scope>
    <source>
        <strain evidence="19">MSK.11.9</strain>
        <strain evidence="18">MSK.15.32</strain>
        <strain evidence="17">MSK.22.53</strain>
    </source>
</reference>
<dbReference type="Proteomes" id="UP000283992">
    <property type="component" value="Unassembled WGS sequence"/>
</dbReference>
<dbReference type="GO" id="GO:0000287">
    <property type="term" value="F:magnesium ion binding"/>
    <property type="evidence" value="ECO:0007669"/>
    <property type="project" value="TreeGrafter"/>
</dbReference>
<dbReference type="EMBL" id="QRLN01000008">
    <property type="protein sequence ID" value="RHJ12668.1"/>
    <property type="molecule type" value="Genomic_DNA"/>
</dbReference>
<dbReference type="InterPro" id="IPR002523">
    <property type="entry name" value="MgTranspt_CorA/ZnTranspt_ZntB"/>
</dbReference>
<dbReference type="InterPro" id="IPR045863">
    <property type="entry name" value="CorA_TM1_TM2"/>
</dbReference>
<evidence type="ECO:0000313" key="33">
    <source>
        <dbReference type="Proteomes" id="UP000286137"/>
    </source>
</evidence>
<protein>
    <submittedName>
        <fullName evidence="15">CorA family divalent cation transporter</fullName>
    </submittedName>
    <submittedName>
        <fullName evidence="22">Magnesium and cobalt transporter CorA</fullName>
    </submittedName>
</protein>
<dbReference type="Proteomes" id="UP001296580">
    <property type="component" value="Unassembled WGS sequence"/>
</dbReference>
<evidence type="ECO:0000313" key="23">
    <source>
        <dbReference type="EMBL" id="RHD07597.1"/>
    </source>
</evidence>
<comment type="function">
    <text evidence="11">Mediates influx of magnesium ions. Alternates between open and closed states. Activated by low cytoplasmic Mg(2+) levels. Inactive when cytoplasmic Mg(2+) levels are high.</text>
</comment>
<dbReference type="SUPFAM" id="SSF143865">
    <property type="entry name" value="CorA soluble domain-like"/>
    <property type="match status" value="1"/>
</dbReference>
<evidence type="ECO:0000256" key="4">
    <source>
        <dbReference type="ARBA" id="ARBA00022475"/>
    </source>
</evidence>
<dbReference type="GO" id="GO:0050897">
    <property type="term" value="F:cobalt ion binding"/>
    <property type="evidence" value="ECO:0007669"/>
    <property type="project" value="TreeGrafter"/>
</dbReference>
<evidence type="ECO:0000313" key="15">
    <source>
        <dbReference type="EMBL" id="MDB8739075.1"/>
    </source>
</evidence>
<evidence type="ECO:0000256" key="7">
    <source>
        <dbReference type="ARBA" id="ARBA00022989"/>
    </source>
</evidence>
<accession>A0A2N5P593</accession>
<evidence type="ECO:0000256" key="13">
    <source>
        <dbReference type="SAM" id="Phobius"/>
    </source>
</evidence>
<evidence type="ECO:0000313" key="24">
    <source>
        <dbReference type="EMBL" id="RHG18385.1"/>
    </source>
</evidence>
<dbReference type="AlphaFoldDB" id="A0A2N5P593"/>
<dbReference type="EMBL" id="QRWQ01000019">
    <property type="protein sequence ID" value="RGT36336.1"/>
    <property type="molecule type" value="Genomic_DNA"/>
</dbReference>
<dbReference type="InterPro" id="IPR045861">
    <property type="entry name" value="CorA_cytoplasmic_dom"/>
</dbReference>
<feature type="transmembrane region" description="Helical" evidence="13">
    <location>
        <begin position="230"/>
        <end position="250"/>
    </location>
</feature>
<dbReference type="EMBL" id="QRIA01000010">
    <property type="protein sequence ID" value="RHG18385.1"/>
    <property type="molecule type" value="Genomic_DNA"/>
</dbReference>
<evidence type="ECO:0000256" key="12">
    <source>
        <dbReference type="SAM" id="Coils"/>
    </source>
</evidence>
<evidence type="ECO:0000313" key="18">
    <source>
        <dbReference type="EMBL" id="NSI57869.1"/>
    </source>
</evidence>
<evidence type="ECO:0000256" key="3">
    <source>
        <dbReference type="ARBA" id="ARBA00022448"/>
    </source>
</evidence>
<gene>
    <name evidence="26" type="ORF">DW142_08000</name>
    <name evidence="25" type="ORF">DW243_11955</name>
    <name evidence="24" type="ORF">DW270_09125</name>
    <name evidence="23" type="ORF">DW812_06025</name>
    <name evidence="22" type="ORF">DWX36_14545</name>
    <name evidence="21" type="ORF">DWY88_12190</name>
    <name evidence="20" type="ORF">DXC31_09050</name>
    <name evidence="17" type="ORF">G4958_08330</name>
    <name evidence="19" type="ORF">G4981_10765</name>
    <name evidence="18" type="ORF">G4993_05575</name>
    <name evidence="14" type="ORF">LIQ10_14180</name>
    <name evidence="16" type="ORF">O4N78_14285</name>
    <name evidence="15" type="ORF">PNU63_09875</name>
</gene>
<evidence type="ECO:0000256" key="11">
    <source>
        <dbReference type="ARBA" id="ARBA00045497"/>
    </source>
</evidence>
<feature type="coiled-coil region" evidence="12">
    <location>
        <begin position="122"/>
        <end position="182"/>
    </location>
</feature>
<dbReference type="RefSeq" id="WP_004843081.1">
    <property type="nucleotide sequence ID" value="NZ_AP031446.1"/>
</dbReference>
<evidence type="ECO:0000313" key="14">
    <source>
        <dbReference type="EMBL" id="MCB5494862.1"/>
    </source>
</evidence>
<dbReference type="Proteomes" id="UP000284472">
    <property type="component" value="Unassembled WGS sequence"/>
</dbReference>
<comment type="catalytic activity">
    <reaction evidence="10">
        <text>Mg(2+)(in) = Mg(2+)(out)</text>
        <dbReference type="Rhea" id="RHEA:29827"/>
        <dbReference type="ChEBI" id="CHEBI:18420"/>
    </reaction>
</comment>
<dbReference type="Proteomes" id="UP001296581">
    <property type="component" value="Unassembled WGS sequence"/>
</dbReference>
<evidence type="ECO:0000313" key="25">
    <source>
        <dbReference type="EMBL" id="RHG82618.1"/>
    </source>
</evidence>
<evidence type="ECO:0000313" key="31">
    <source>
        <dbReference type="Proteomes" id="UP000284472"/>
    </source>
</evidence>
<dbReference type="SUPFAM" id="SSF144083">
    <property type="entry name" value="Magnesium transport protein CorA, transmembrane region"/>
    <property type="match status" value="1"/>
</dbReference>
<sequence>MQKSINKLRILTPEKFQAEYPHIFKRNFGEIALNRVHFCKAECLRQAVTGTFAIPRKTKLTGDKITFGYCIAEEQLIFIENQDHIKIEMKKVREYQDEERTSPLLLLFDWMEYLIKDDMLFLQDYEENLSHLEEELLEGNMEDFDRKILLSRKELSVLSAYYEQLSDMGETLQQNAARHQTEQEALLFGLFCEKAGRLYDMVQTLKEYSMQLREMHQTQIDIRQNEIMKVLTIVTTLFMPLTLIAGWYGMNFAHMPELTAPGGYGIICVVCLLLIAVEIWIFKKKGWFK</sequence>
<keyword evidence="8" id="KW-0406">Ion transport</keyword>
<evidence type="ECO:0000313" key="32">
    <source>
        <dbReference type="Proteomes" id="UP000285697"/>
    </source>
</evidence>
<evidence type="ECO:0000313" key="28">
    <source>
        <dbReference type="Proteomes" id="UP000283834"/>
    </source>
</evidence>
<proteinExistence type="inferred from homology"/>
<dbReference type="FunFam" id="1.20.58.340:FF:000004">
    <property type="entry name" value="Magnesium transport protein CorA"/>
    <property type="match status" value="1"/>
</dbReference>
<dbReference type="Gene3D" id="1.20.58.340">
    <property type="entry name" value="Magnesium transport protein CorA, transmembrane region"/>
    <property type="match status" value="2"/>
</dbReference>
<reference evidence="17" key="2">
    <citation type="journal article" date="2020" name="Cell Host Microbe">
        <title>Functional and Genomic Variation between Human-Derived Isolates of Lachnospiraceae Reveals Inter- and Intra-Species Diversity.</title>
        <authorList>
            <person name="Sorbara M.T."/>
            <person name="Littmann E.R."/>
            <person name="Fontana E."/>
            <person name="Moody T.U."/>
            <person name="Kohout C.E."/>
            <person name="Gjonbalaj M."/>
            <person name="Eaton V."/>
            <person name="Seok R."/>
            <person name="Leiner I.M."/>
            <person name="Pamer E.G."/>
        </authorList>
    </citation>
    <scope>NUCLEOTIDE SEQUENCE</scope>
    <source>
        <strain evidence="19">MSK.11.9</strain>
        <strain evidence="18">MSK.15.32</strain>
        <strain evidence="17">MSK.22.53</strain>
    </source>
</reference>
<dbReference type="Proteomes" id="UP001297422">
    <property type="component" value="Unassembled WGS sequence"/>
</dbReference>
<dbReference type="EMBL" id="JAPZEG010000020">
    <property type="protein sequence ID" value="MDE1204721.1"/>
    <property type="molecule type" value="Genomic_DNA"/>
</dbReference>
<keyword evidence="5 13" id="KW-0812">Transmembrane</keyword>
<dbReference type="Proteomes" id="UP000283834">
    <property type="component" value="Unassembled WGS sequence"/>
</dbReference>
<evidence type="ECO:0000256" key="10">
    <source>
        <dbReference type="ARBA" id="ARBA00034269"/>
    </source>
</evidence>
<evidence type="ECO:0000313" key="30">
    <source>
        <dbReference type="Proteomes" id="UP000283992"/>
    </source>
</evidence>
<evidence type="ECO:0000313" key="29">
    <source>
        <dbReference type="Proteomes" id="UP000283981"/>
    </source>
</evidence>
<dbReference type="Proteomes" id="UP001296643">
    <property type="component" value="Unassembled WGS sequence"/>
</dbReference>
<comment type="caution">
    <text evidence="22">The sequence shown here is derived from an EMBL/GenBank/DDBJ whole genome shotgun (WGS) entry which is preliminary data.</text>
</comment>
<evidence type="ECO:0000313" key="27">
    <source>
        <dbReference type="Proteomes" id="UP000260808"/>
    </source>
</evidence>
<dbReference type="Proteomes" id="UP000285697">
    <property type="component" value="Unassembled WGS sequence"/>
</dbReference>
<evidence type="ECO:0000256" key="2">
    <source>
        <dbReference type="ARBA" id="ARBA00009765"/>
    </source>
</evidence>
<reference evidence="27 28" key="1">
    <citation type="submission" date="2018-08" db="EMBL/GenBank/DDBJ databases">
        <title>A genome reference for cultivated species of the human gut microbiota.</title>
        <authorList>
            <person name="Zou Y."/>
            <person name="Xue W."/>
            <person name="Luo G."/>
        </authorList>
    </citation>
    <scope>NUCLEOTIDE SEQUENCE [LARGE SCALE GENOMIC DNA]</scope>
    <source>
        <strain evidence="22 28">AF19-16AC</strain>
        <strain evidence="21 33">AF27-4BH</strain>
        <strain evidence="26 30">AM12-54</strain>
        <strain evidence="25 29">AM21-18</strain>
        <strain evidence="24 32">AM22-7AC</strain>
        <strain evidence="23 31">AM32-6</strain>
        <strain evidence="20 27">TF01-20-2</strain>
    </source>
</reference>
<keyword evidence="3" id="KW-0813">Transport</keyword>
<dbReference type="GO" id="GO:0005886">
    <property type="term" value="C:plasma membrane"/>
    <property type="evidence" value="ECO:0007669"/>
    <property type="project" value="UniProtKB-SubCell"/>
</dbReference>
<feature type="transmembrane region" description="Helical" evidence="13">
    <location>
        <begin position="262"/>
        <end position="282"/>
    </location>
</feature>
<reference evidence="16" key="5">
    <citation type="submission" date="2022-12" db="EMBL/GenBank/DDBJ databases">
        <title>Genome of R. gnavus strain RSHDN_120.</title>
        <authorList>
            <person name="Abdugheni R."/>
        </authorList>
    </citation>
    <scope>NUCLEOTIDE SEQUENCE</scope>
    <source>
        <strain evidence="16">RSHDN_120</strain>
    </source>
</reference>
<evidence type="ECO:0000256" key="5">
    <source>
        <dbReference type="ARBA" id="ARBA00022692"/>
    </source>
</evidence>